<sequence>MIDVKVGRGFSDNLEEAFEEATKDFIKPKLLIYYTSEDRFKPFSKMLQKKFNNCIIIGNSAHREICKYGFTSGALLVMDFEDGIECHAGIIKNVNKYPIKYVGNMQKALDKFENTENTICFEFCIGTANSEEKVLSTITSVLKSYNIPLAGGSSAASQQPGTTYVGLNGEIYDNECVFVLIKNLGGRVKIYRENIFKSTGKIFTATRVDLKNRIVHELDGKPAAEILADALNVPVNELESLLFLYHPLGRVVGNNVYISTSSKVIDNKSVSYFSRVYTNCQVLLLEREDYKKVLNSTISKILSDFEHISCSLVINCMARTAIFEKENFAGDFSRKLGELGNYIGYSSYGEQMNDQHFNQTMVLCAFE</sequence>
<dbReference type="SMART" id="SM01204">
    <property type="entry name" value="FIST_C"/>
    <property type="match status" value="1"/>
</dbReference>
<evidence type="ECO:0000259" key="2">
    <source>
        <dbReference type="SMART" id="SM01204"/>
    </source>
</evidence>
<keyword evidence="4" id="KW-1185">Reference proteome</keyword>
<comment type="caution">
    <text evidence="3">The sequence shown here is derived from an EMBL/GenBank/DDBJ whole genome shotgun (WGS) entry which is preliminary data.</text>
</comment>
<feature type="domain" description="FIST" evidence="1">
    <location>
        <begin position="27"/>
        <end position="222"/>
    </location>
</feature>
<feature type="domain" description="FIST C-domain" evidence="2">
    <location>
        <begin position="223"/>
        <end position="354"/>
    </location>
</feature>
<dbReference type="OrthoDB" id="9770293at2"/>
<evidence type="ECO:0000259" key="1">
    <source>
        <dbReference type="SMART" id="SM00897"/>
    </source>
</evidence>
<dbReference type="Proteomes" id="UP000237798">
    <property type="component" value="Unassembled WGS sequence"/>
</dbReference>
<dbReference type="AlphaFoldDB" id="A0A2T0BIF4"/>
<dbReference type="Pfam" id="PF10442">
    <property type="entry name" value="FIST_C"/>
    <property type="match status" value="1"/>
</dbReference>
<organism evidence="3 4">
    <name type="scientific">Clostridium luticellarii</name>
    <dbReference type="NCBI Taxonomy" id="1691940"/>
    <lineage>
        <taxon>Bacteria</taxon>
        <taxon>Bacillati</taxon>
        <taxon>Bacillota</taxon>
        <taxon>Clostridia</taxon>
        <taxon>Eubacteriales</taxon>
        <taxon>Clostridiaceae</taxon>
        <taxon>Clostridium</taxon>
    </lineage>
</organism>
<dbReference type="PANTHER" id="PTHR40252">
    <property type="entry name" value="BLR0328 PROTEIN"/>
    <property type="match status" value="1"/>
</dbReference>
<gene>
    <name evidence="3" type="ORF">CLLU_25960</name>
</gene>
<accession>A0A2T0BIF4</accession>
<dbReference type="InterPro" id="IPR013702">
    <property type="entry name" value="FIST_domain_N"/>
</dbReference>
<evidence type="ECO:0000313" key="4">
    <source>
        <dbReference type="Proteomes" id="UP000237798"/>
    </source>
</evidence>
<protein>
    <submittedName>
        <fullName evidence="3">FIST N domain protein</fullName>
    </submittedName>
</protein>
<reference evidence="3 4" key="1">
    <citation type="submission" date="2018-03" db="EMBL/GenBank/DDBJ databases">
        <title>Genome sequence of Clostridium luticellarii DSM 29923.</title>
        <authorList>
            <person name="Poehlein A."/>
            <person name="Daniel R."/>
        </authorList>
    </citation>
    <scope>NUCLEOTIDE SEQUENCE [LARGE SCALE GENOMIC DNA]</scope>
    <source>
        <strain evidence="3 4">DSM 29923</strain>
    </source>
</reference>
<dbReference type="SMART" id="SM00897">
    <property type="entry name" value="FIST"/>
    <property type="match status" value="1"/>
</dbReference>
<dbReference type="InterPro" id="IPR019494">
    <property type="entry name" value="FIST_C"/>
</dbReference>
<dbReference type="EMBL" id="PVXP01000044">
    <property type="protein sequence ID" value="PRR83670.1"/>
    <property type="molecule type" value="Genomic_DNA"/>
</dbReference>
<dbReference type="PANTHER" id="PTHR40252:SF2">
    <property type="entry name" value="BLR0328 PROTEIN"/>
    <property type="match status" value="1"/>
</dbReference>
<name>A0A2T0BIF4_9CLOT</name>
<proteinExistence type="predicted"/>
<dbReference type="RefSeq" id="WP_106010192.1">
    <property type="nucleotide sequence ID" value="NZ_PVXP01000044.1"/>
</dbReference>
<dbReference type="Pfam" id="PF08495">
    <property type="entry name" value="FIST"/>
    <property type="match status" value="1"/>
</dbReference>
<evidence type="ECO:0000313" key="3">
    <source>
        <dbReference type="EMBL" id="PRR83670.1"/>
    </source>
</evidence>